<sequence>MAPRSGPRRASFSRHLMFPVPLANLVGSTLGLHFASLVLGGPLVVDLGTLVLMVVGVSLLHMLLGLGVTLQRLPTLRALERGDVAPTPANLAVAVGEVSRAPGEAFFLSLGLWVLTTGVVGMVVWTGMG</sequence>
<keyword evidence="1" id="KW-0472">Membrane</keyword>
<name>A0A3A8QCE3_9BACT</name>
<feature type="transmembrane region" description="Helical" evidence="1">
    <location>
        <begin position="50"/>
        <end position="70"/>
    </location>
</feature>
<accession>A0A3A8QCE3</accession>
<evidence type="ECO:0000256" key="1">
    <source>
        <dbReference type="SAM" id="Phobius"/>
    </source>
</evidence>
<reference evidence="3" key="1">
    <citation type="submission" date="2018-09" db="EMBL/GenBank/DDBJ databases">
        <authorList>
            <person name="Livingstone P.G."/>
            <person name="Whitworth D.E."/>
        </authorList>
    </citation>
    <scope>NUCLEOTIDE SEQUENCE [LARGE SCALE GENOMIC DNA]</scope>
    <source>
        <strain evidence="3">CA051B</strain>
    </source>
</reference>
<keyword evidence="1" id="KW-1133">Transmembrane helix</keyword>
<keyword evidence="1" id="KW-0812">Transmembrane</keyword>
<feature type="non-terminal residue" evidence="2">
    <location>
        <position position="129"/>
    </location>
</feature>
<dbReference type="Proteomes" id="UP000272888">
    <property type="component" value="Unassembled WGS sequence"/>
</dbReference>
<comment type="caution">
    <text evidence="2">The sequence shown here is derived from an EMBL/GenBank/DDBJ whole genome shotgun (WGS) entry which is preliminary data.</text>
</comment>
<evidence type="ECO:0000313" key="2">
    <source>
        <dbReference type="EMBL" id="RKH65251.1"/>
    </source>
</evidence>
<organism evidence="2 3">
    <name type="scientific">Corallococcus llansteffanensis</name>
    <dbReference type="NCBI Taxonomy" id="2316731"/>
    <lineage>
        <taxon>Bacteria</taxon>
        <taxon>Pseudomonadati</taxon>
        <taxon>Myxococcota</taxon>
        <taxon>Myxococcia</taxon>
        <taxon>Myxococcales</taxon>
        <taxon>Cystobacterineae</taxon>
        <taxon>Myxococcaceae</taxon>
        <taxon>Corallococcus</taxon>
    </lineage>
</organism>
<gene>
    <name evidence="2" type="ORF">D7V93_06175</name>
</gene>
<keyword evidence="3" id="KW-1185">Reference proteome</keyword>
<evidence type="ECO:0000313" key="3">
    <source>
        <dbReference type="Proteomes" id="UP000272888"/>
    </source>
</evidence>
<protein>
    <submittedName>
        <fullName evidence="2">Methyl-accepting chemotaxis protein</fullName>
    </submittedName>
</protein>
<proteinExistence type="predicted"/>
<feature type="transmembrane region" description="Helical" evidence="1">
    <location>
        <begin position="105"/>
        <end position="128"/>
    </location>
</feature>
<dbReference type="AlphaFoldDB" id="A0A3A8QCE3"/>
<dbReference type="EMBL" id="RAWB01000040">
    <property type="protein sequence ID" value="RKH65251.1"/>
    <property type="molecule type" value="Genomic_DNA"/>
</dbReference>